<evidence type="ECO:0000313" key="3">
    <source>
        <dbReference type="Proteomes" id="UP000008792"/>
    </source>
</evidence>
<dbReference type="Proteomes" id="UP000008792">
    <property type="component" value="Unassembled WGS sequence"/>
</dbReference>
<feature type="chain" id="PRO_5006386766" evidence="1">
    <location>
        <begin position="21"/>
        <end position="145"/>
    </location>
</feature>
<evidence type="ECO:0000313" key="2">
    <source>
        <dbReference type="EMBL" id="KRF81079.1"/>
    </source>
</evidence>
<sequence length="145" mass="16344">MNAYIFPTALLFCSVVFTESAKTKIVAIFHKVLCENQEPKMIAIFNCHVNLTTSNVSGLYVEFKLAQDVTNVNGLYILAIEHGNKFINYTAQEMNYCEALHVIHGQYLTQMVAVGLRRVSNFPLDCPFKKHQLGSLTTLGQVDRK</sequence>
<keyword evidence="1" id="KW-0732">Signal</keyword>
<protein>
    <submittedName>
        <fullName evidence="2">Uncharacterized protein</fullName>
    </submittedName>
</protein>
<keyword evidence="3" id="KW-1185">Reference proteome</keyword>
<dbReference type="PANTHER" id="PTHR20898">
    <property type="entry name" value="DAEDALUS ON 3-RELATED-RELATED"/>
    <property type="match status" value="1"/>
</dbReference>
<dbReference type="Pfam" id="PF06477">
    <property type="entry name" value="DUF1091"/>
    <property type="match status" value="1"/>
</dbReference>
<accession>A0A0Q9WFP6</accession>
<dbReference type="InParanoid" id="A0A0Q9WFP6"/>
<dbReference type="InterPro" id="IPR010512">
    <property type="entry name" value="DUF1091"/>
</dbReference>
<dbReference type="PANTHER" id="PTHR20898:SF0">
    <property type="entry name" value="DAEDALUS ON 3-RELATED"/>
    <property type="match status" value="1"/>
</dbReference>
<organism evidence="2 3">
    <name type="scientific">Drosophila virilis</name>
    <name type="common">Fruit fly</name>
    <dbReference type="NCBI Taxonomy" id="7244"/>
    <lineage>
        <taxon>Eukaryota</taxon>
        <taxon>Metazoa</taxon>
        <taxon>Ecdysozoa</taxon>
        <taxon>Arthropoda</taxon>
        <taxon>Hexapoda</taxon>
        <taxon>Insecta</taxon>
        <taxon>Pterygota</taxon>
        <taxon>Neoptera</taxon>
        <taxon>Endopterygota</taxon>
        <taxon>Diptera</taxon>
        <taxon>Brachycera</taxon>
        <taxon>Muscomorpha</taxon>
        <taxon>Ephydroidea</taxon>
        <taxon>Drosophilidae</taxon>
        <taxon>Drosophila</taxon>
    </lineage>
</organism>
<reference evidence="2 3" key="1">
    <citation type="journal article" date="2007" name="Nature">
        <title>Evolution of genes and genomes on the Drosophila phylogeny.</title>
        <authorList>
            <consortium name="Drosophila 12 Genomes Consortium"/>
            <person name="Clark A.G."/>
            <person name="Eisen M.B."/>
            <person name="Smith D.R."/>
            <person name="Bergman C.M."/>
            <person name="Oliver B."/>
            <person name="Markow T.A."/>
            <person name="Kaufman T.C."/>
            <person name="Kellis M."/>
            <person name="Gelbart W."/>
            <person name="Iyer V.N."/>
            <person name="Pollard D.A."/>
            <person name="Sackton T.B."/>
            <person name="Larracuente A.M."/>
            <person name="Singh N.D."/>
            <person name="Abad J.P."/>
            <person name="Abt D.N."/>
            <person name="Adryan B."/>
            <person name="Aguade M."/>
            <person name="Akashi H."/>
            <person name="Anderson W.W."/>
            <person name="Aquadro C.F."/>
            <person name="Ardell D.H."/>
            <person name="Arguello R."/>
            <person name="Artieri C.G."/>
            <person name="Barbash D.A."/>
            <person name="Barker D."/>
            <person name="Barsanti P."/>
            <person name="Batterham P."/>
            <person name="Batzoglou S."/>
            <person name="Begun D."/>
            <person name="Bhutkar A."/>
            <person name="Blanco E."/>
            <person name="Bosak S.A."/>
            <person name="Bradley R.K."/>
            <person name="Brand A.D."/>
            <person name="Brent M.R."/>
            <person name="Brooks A.N."/>
            <person name="Brown R.H."/>
            <person name="Butlin R.K."/>
            <person name="Caggese C."/>
            <person name="Calvi B.R."/>
            <person name="Bernardo de Carvalho A."/>
            <person name="Caspi A."/>
            <person name="Castrezana S."/>
            <person name="Celniker S.E."/>
            <person name="Chang J.L."/>
            <person name="Chapple C."/>
            <person name="Chatterji S."/>
            <person name="Chinwalla A."/>
            <person name="Civetta A."/>
            <person name="Clifton S.W."/>
            <person name="Comeron J.M."/>
            <person name="Costello J.C."/>
            <person name="Coyne J.A."/>
            <person name="Daub J."/>
            <person name="David R.G."/>
            <person name="Delcher A.L."/>
            <person name="Delehaunty K."/>
            <person name="Do C.B."/>
            <person name="Ebling H."/>
            <person name="Edwards K."/>
            <person name="Eickbush T."/>
            <person name="Evans J.D."/>
            <person name="Filipski A."/>
            <person name="Findeiss S."/>
            <person name="Freyhult E."/>
            <person name="Fulton L."/>
            <person name="Fulton R."/>
            <person name="Garcia A.C."/>
            <person name="Gardiner A."/>
            <person name="Garfield D.A."/>
            <person name="Garvin B.E."/>
            <person name="Gibson G."/>
            <person name="Gilbert D."/>
            <person name="Gnerre S."/>
            <person name="Godfrey J."/>
            <person name="Good R."/>
            <person name="Gotea V."/>
            <person name="Gravely B."/>
            <person name="Greenberg A.J."/>
            <person name="Griffiths-Jones S."/>
            <person name="Gross S."/>
            <person name="Guigo R."/>
            <person name="Gustafson E.A."/>
            <person name="Haerty W."/>
            <person name="Hahn M.W."/>
            <person name="Halligan D.L."/>
            <person name="Halpern A.L."/>
            <person name="Halter G.M."/>
            <person name="Han M.V."/>
            <person name="Heger A."/>
            <person name="Hillier L."/>
            <person name="Hinrichs A.S."/>
            <person name="Holmes I."/>
            <person name="Hoskins R.A."/>
            <person name="Hubisz M.J."/>
            <person name="Hultmark D."/>
            <person name="Huntley M.A."/>
            <person name="Jaffe D.B."/>
            <person name="Jagadeeshan S."/>
            <person name="Jeck W.R."/>
            <person name="Johnson J."/>
            <person name="Jones C.D."/>
            <person name="Jordan W.C."/>
            <person name="Karpen G.H."/>
            <person name="Kataoka E."/>
            <person name="Keightley P.D."/>
            <person name="Kheradpour P."/>
            <person name="Kirkness E.F."/>
            <person name="Koerich L.B."/>
            <person name="Kristiansen K."/>
            <person name="Kudrna D."/>
            <person name="Kulathinal R.J."/>
            <person name="Kumar S."/>
            <person name="Kwok R."/>
            <person name="Lander E."/>
            <person name="Langley C.H."/>
            <person name="Lapoint R."/>
            <person name="Lazzaro B.P."/>
            <person name="Lee S.J."/>
            <person name="Levesque L."/>
            <person name="Li R."/>
            <person name="Lin C.F."/>
            <person name="Lin M.F."/>
            <person name="Lindblad-Toh K."/>
            <person name="Llopart A."/>
            <person name="Long M."/>
            <person name="Low L."/>
            <person name="Lozovsky E."/>
            <person name="Lu J."/>
            <person name="Luo M."/>
            <person name="Machado C.A."/>
            <person name="Makalowski W."/>
            <person name="Marzo M."/>
            <person name="Matsuda M."/>
            <person name="Matzkin L."/>
            <person name="McAllister B."/>
            <person name="McBride C.S."/>
            <person name="McKernan B."/>
            <person name="McKernan K."/>
            <person name="Mendez-Lago M."/>
            <person name="Minx P."/>
            <person name="Mollenhauer M.U."/>
            <person name="Montooth K."/>
            <person name="Mount S.M."/>
            <person name="Mu X."/>
            <person name="Myers E."/>
            <person name="Negre B."/>
            <person name="Newfeld S."/>
            <person name="Nielsen R."/>
            <person name="Noor M.A."/>
            <person name="O'Grady P."/>
            <person name="Pachter L."/>
            <person name="Papaceit M."/>
            <person name="Parisi M.J."/>
            <person name="Parisi M."/>
            <person name="Parts L."/>
            <person name="Pedersen J.S."/>
            <person name="Pesole G."/>
            <person name="Phillippy A.M."/>
            <person name="Ponting C.P."/>
            <person name="Pop M."/>
            <person name="Porcelli D."/>
            <person name="Powell J.R."/>
            <person name="Prohaska S."/>
            <person name="Pruitt K."/>
            <person name="Puig M."/>
            <person name="Quesneville H."/>
            <person name="Ram K.R."/>
            <person name="Rand D."/>
            <person name="Rasmussen M.D."/>
            <person name="Reed L.K."/>
            <person name="Reenan R."/>
            <person name="Reily A."/>
            <person name="Remington K.A."/>
            <person name="Rieger T.T."/>
            <person name="Ritchie M.G."/>
            <person name="Robin C."/>
            <person name="Rogers Y.H."/>
            <person name="Rohde C."/>
            <person name="Rozas J."/>
            <person name="Rubenfield M.J."/>
            <person name="Ruiz A."/>
            <person name="Russo S."/>
            <person name="Salzberg S.L."/>
            <person name="Sanchez-Gracia A."/>
            <person name="Saranga D.J."/>
            <person name="Sato H."/>
            <person name="Schaeffer S.W."/>
            <person name="Schatz M.C."/>
            <person name="Schlenke T."/>
            <person name="Schwartz R."/>
            <person name="Segarra C."/>
            <person name="Singh R.S."/>
            <person name="Sirot L."/>
            <person name="Sirota M."/>
            <person name="Sisneros N.B."/>
            <person name="Smith C.D."/>
            <person name="Smith T.F."/>
            <person name="Spieth J."/>
            <person name="Stage D.E."/>
            <person name="Stark A."/>
            <person name="Stephan W."/>
            <person name="Strausberg R.L."/>
            <person name="Strempel S."/>
            <person name="Sturgill D."/>
            <person name="Sutton G."/>
            <person name="Sutton G.G."/>
            <person name="Tao W."/>
            <person name="Teichmann S."/>
            <person name="Tobari Y.N."/>
            <person name="Tomimura Y."/>
            <person name="Tsolas J.M."/>
            <person name="Valente V.L."/>
            <person name="Venter E."/>
            <person name="Venter J.C."/>
            <person name="Vicario S."/>
            <person name="Vieira F.G."/>
            <person name="Vilella A.J."/>
            <person name="Villasante A."/>
            <person name="Walenz B."/>
            <person name="Wang J."/>
            <person name="Wasserman M."/>
            <person name="Watts T."/>
            <person name="Wilson D."/>
            <person name="Wilson R.K."/>
            <person name="Wing R.A."/>
            <person name="Wolfner M.F."/>
            <person name="Wong A."/>
            <person name="Wong G.K."/>
            <person name="Wu C.I."/>
            <person name="Wu G."/>
            <person name="Yamamoto D."/>
            <person name="Yang H.P."/>
            <person name="Yang S.P."/>
            <person name="Yorke J.A."/>
            <person name="Yoshida K."/>
            <person name="Zdobnov E."/>
            <person name="Zhang P."/>
            <person name="Zhang Y."/>
            <person name="Zimin A.V."/>
            <person name="Baldwin J."/>
            <person name="Abdouelleil A."/>
            <person name="Abdulkadir J."/>
            <person name="Abebe A."/>
            <person name="Abera B."/>
            <person name="Abreu J."/>
            <person name="Acer S.C."/>
            <person name="Aftuck L."/>
            <person name="Alexander A."/>
            <person name="An P."/>
            <person name="Anderson E."/>
            <person name="Anderson S."/>
            <person name="Arachi H."/>
            <person name="Azer M."/>
            <person name="Bachantsang P."/>
            <person name="Barry A."/>
            <person name="Bayul T."/>
            <person name="Berlin A."/>
            <person name="Bessette D."/>
            <person name="Bloom T."/>
            <person name="Blye J."/>
            <person name="Boguslavskiy L."/>
            <person name="Bonnet C."/>
            <person name="Boukhgalter B."/>
            <person name="Bourzgui I."/>
            <person name="Brown A."/>
            <person name="Cahill P."/>
            <person name="Channer S."/>
            <person name="Cheshatsang Y."/>
            <person name="Chuda L."/>
            <person name="Citroen M."/>
            <person name="Collymore A."/>
            <person name="Cooke P."/>
            <person name="Costello M."/>
            <person name="D'Aco K."/>
            <person name="Daza R."/>
            <person name="De Haan G."/>
            <person name="DeGray S."/>
            <person name="DeMaso C."/>
            <person name="Dhargay N."/>
            <person name="Dooley K."/>
            <person name="Dooley E."/>
            <person name="Doricent M."/>
            <person name="Dorje P."/>
            <person name="Dorjee K."/>
            <person name="Dupes A."/>
            <person name="Elong R."/>
            <person name="Falk J."/>
            <person name="Farina A."/>
            <person name="Faro S."/>
            <person name="Ferguson D."/>
            <person name="Fisher S."/>
            <person name="Foley C.D."/>
            <person name="Franke A."/>
            <person name="Friedrich D."/>
            <person name="Gadbois L."/>
            <person name="Gearin G."/>
            <person name="Gearin C.R."/>
            <person name="Giannoukos G."/>
            <person name="Goode T."/>
            <person name="Graham J."/>
            <person name="Grandbois E."/>
            <person name="Grewal S."/>
            <person name="Gyaltsen K."/>
            <person name="Hafez N."/>
            <person name="Hagos B."/>
            <person name="Hall J."/>
            <person name="Henson C."/>
            <person name="Hollinger A."/>
            <person name="Honan T."/>
            <person name="Huard M.D."/>
            <person name="Hughes L."/>
            <person name="Hurhula B."/>
            <person name="Husby M.E."/>
            <person name="Kamat A."/>
            <person name="Kanga B."/>
            <person name="Kashin S."/>
            <person name="Khazanovich D."/>
            <person name="Kisner P."/>
            <person name="Lance K."/>
            <person name="Lara M."/>
            <person name="Lee W."/>
            <person name="Lennon N."/>
            <person name="Letendre F."/>
            <person name="LeVine R."/>
            <person name="Lipovsky A."/>
            <person name="Liu X."/>
            <person name="Liu J."/>
            <person name="Liu S."/>
            <person name="Lokyitsang T."/>
            <person name="Lokyitsang Y."/>
            <person name="Lubonja R."/>
            <person name="Lui A."/>
            <person name="MacDonald P."/>
            <person name="Magnisalis V."/>
            <person name="Maru K."/>
            <person name="Matthews C."/>
            <person name="McCusker W."/>
            <person name="McDonough S."/>
            <person name="Mehta T."/>
            <person name="Meldrim J."/>
            <person name="Meneus L."/>
            <person name="Mihai O."/>
            <person name="Mihalev A."/>
            <person name="Mihova T."/>
            <person name="Mittelman R."/>
            <person name="Mlenga V."/>
            <person name="Montmayeur A."/>
            <person name="Mulrain L."/>
            <person name="Navidi A."/>
            <person name="Naylor J."/>
            <person name="Negash T."/>
            <person name="Nguyen T."/>
            <person name="Nguyen N."/>
            <person name="Nicol R."/>
            <person name="Norbu C."/>
            <person name="Norbu N."/>
            <person name="Novod N."/>
            <person name="O'Neill B."/>
            <person name="Osman S."/>
            <person name="Markiewicz E."/>
            <person name="Oyono O.L."/>
            <person name="Patti C."/>
            <person name="Phunkhang P."/>
            <person name="Pierre F."/>
            <person name="Priest M."/>
            <person name="Raghuraman S."/>
            <person name="Rege F."/>
            <person name="Reyes R."/>
            <person name="Rise C."/>
            <person name="Rogov P."/>
            <person name="Ross K."/>
            <person name="Ryan E."/>
            <person name="Settipalli S."/>
            <person name="Shea T."/>
            <person name="Sherpa N."/>
            <person name="Shi L."/>
            <person name="Shih D."/>
            <person name="Sparrow T."/>
            <person name="Spaulding J."/>
            <person name="Stalker J."/>
            <person name="Stange-Thomann N."/>
            <person name="Stavropoulos S."/>
            <person name="Stone C."/>
            <person name="Strader C."/>
            <person name="Tesfaye S."/>
            <person name="Thomson T."/>
            <person name="Thoulutsang Y."/>
            <person name="Thoulutsang D."/>
            <person name="Topham K."/>
            <person name="Topping I."/>
            <person name="Tsamla T."/>
            <person name="Vassiliev H."/>
            <person name="Vo A."/>
            <person name="Wangchuk T."/>
            <person name="Wangdi T."/>
            <person name="Weiand M."/>
            <person name="Wilkinson J."/>
            <person name="Wilson A."/>
            <person name="Yadav S."/>
            <person name="Young G."/>
            <person name="Yu Q."/>
            <person name="Zembek L."/>
            <person name="Zhong D."/>
            <person name="Zimmer A."/>
            <person name="Zwirko Z."/>
            <person name="Jaffe D.B."/>
            <person name="Alvarez P."/>
            <person name="Brockman W."/>
            <person name="Butler J."/>
            <person name="Chin C."/>
            <person name="Gnerre S."/>
            <person name="Grabherr M."/>
            <person name="Kleber M."/>
            <person name="Mauceli E."/>
            <person name="MacCallum I."/>
        </authorList>
    </citation>
    <scope>NUCLEOTIDE SEQUENCE [LARGE SCALE GENOMIC DNA]</scope>
    <source>
        <strain evidence="3">Tucson 15010-1051.87</strain>
    </source>
</reference>
<dbReference type="AlphaFoldDB" id="A0A0Q9WFP6"/>
<gene>
    <name evidence="2" type="primary">Dvir\GJ27112</name>
    <name evidence="2" type="ORF">Dvir_GJ27112</name>
</gene>
<dbReference type="EMBL" id="CH940649">
    <property type="protein sequence ID" value="KRF81079.1"/>
    <property type="molecule type" value="Genomic_DNA"/>
</dbReference>
<name>A0A0Q9WFP6_DROVI</name>
<evidence type="ECO:0000256" key="1">
    <source>
        <dbReference type="SAM" id="SignalP"/>
    </source>
</evidence>
<proteinExistence type="predicted"/>
<dbReference type="OrthoDB" id="8040949at2759"/>
<feature type="signal peptide" evidence="1">
    <location>
        <begin position="1"/>
        <end position="20"/>
    </location>
</feature>